<dbReference type="Pfam" id="PF22776">
    <property type="entry name" value="K_trans_C"/>
    <property type="match status" value="1"/>
</dbReference>
<keyword evidence="4" id="KW-0633">Potassium transport</keyword>
<feature type="transmembrane region" description="Helical" evidence="10">
    <location>
        <begin position="143"/>
        <end position="169"/>
    </location>
</feature>
<evidence type="ECO:0000256" key="10">
    <source>
        <dbReference type="SAM" id="Phobius"/>
    </source>
</evidence>
<evidence type="ECO:0000256" key="6">
    <source>
        <dbReference type="ARBA" id="ARBA00022958"/>
    </source>
</evidence>
<dbReference type="GO" id="GO:0005886">
    <property type="term" value="C:plasma membrane"/>
    <property type="evidence" value="ECO:0007669"/>
    <property type="project" value="UniProtKB-SubCell"/>
</dbReference>
<dbReference type="Proteomes" id="UP000006882">
    <property type="component" value="Chromosome G5"/>
</dbReference>
<keyword evidence="8" id="KW-0406">Ion transport</keyword>
<evidence type="ECO:0000313" key="14">
    <source>
        <dbReference type="Proteomes" id="UP000006882"/>
    </source>
</evidence>
<evidence type="ECO:0000256" key="2">
    <source>
        <dbReference type="ARBA" id="ARBA00008440"/>
    </source>
</evidence>
<protein>
    <recommendedName>
        <fullName evidence="15">Potassium transporter</fullName>
    </recommendedName>
</protein>
<dbReference type="Gramene" id="ONI09405">
    <property type="protein sequence ID" value="ONI09405"/>
    <property type="gene ID" value="PRUPE_5G236500"/>
</dbReference>
<evidence type="ECO:0000256" key="1">
    <source>
        <dbReference type="ARBA" id="ARBA00004651"/>
    </source>
</evidence>
<feature type="transmembrane region" description="Helical" evidence="10">
    <location>
        <begin position="513"/>
        <end position="533"/>
    </location>
</feature>
<evidence type="ECO:0000256" key="7">
    <source>
        <dbReference type="ARBA" id="ARBA00022989"/>
    </source>
</evidence>
<feature type="transmembrane region" description="Helical" evidence="10">
    <location>
        <begin position="20"/>
        <end position="42"/>
    </location>
</feature>
<evidence type="ECO:0000256" key="3">
    <source>
        <dbReference type="ARBA" id="ARBA00022448"/>
    </source>
</evidence>
<keyword evidence="14" id="KW-1185">Reference proteome</keyword>
<feature type="transmembrane region" description="Helical" evidence="10">
    <location>
        <begin position="539"/>
        <end position="559"/>
    </location>
</feature>
<feature type="domain" description="K+ potassium transporter C-terminal" evidence="12">
    <location>
        <begin position="594"/>
        <end position="840"/>
    </location>
</feature>
<comment type="subcellular location">
    <subcellularLocation>
        <location evidence="1">Cell membrane</location>
        <topology evidence="1">Multi-pass membrane protein</topology>
    </subcellularLocation>
</comment>
<dbReference type="AlphaFoldDB" id="A0A251PG93"/>
<dbReference type="GO" id="GO:0006813">
    <property type="term" value="P:potassium ion transport"/>
    <property type="evidence" value="ECO:0000318"/>
    <property type="project" value="GO_Central"/>
</dbReference>
<accession>A0A251PG93</accession>
<dbReference type="STRING" id="3760.A0A251PG93"/>
<sequence>MDPQLGSANQFKETWKHTLLLSFQSLGVIYGQLSTAPLYVFGTMNAEDIKSEETVYELFSCIFWTINIISLLKYAFIVLRADDNGEGGTFALYSLLCRHAKVGLLPNDTSANEVMHYETGSPFKIKVESRARRAIEKHKSSHYLMLFLALFGSCMTIGVGVLTPALSVYSVSSGVQRSMSDMAHLFSSSPRKQEAISNAFEKCEYFVIKGTLAHMSSKMESKETGETKRRNTHCTWKINTTHSEPVNHDGQSLSDVPVPTASAILVCLFTLQHYGTHKIGFIFAPIIVIWLIFIGGGGIYNIFHWNKQIIHAVSPMYMYRFVKNIEIKSWRSLGSIVLCVAGSEAMFADLGHFRKKSIKITFVCLIYPVLVLCYAGQAAYISKNLHAADFNHLSESIPHRIRHWFIALSLLASVVGSQATITASFSIINQCLALGCFPRVKVIHTSDKIHGQVYIPDINWLLMVLSLAVTIGFHDIMRIGSATGLAVISGMLVTTCLMSLVIALYWEKNLFESVCCLIFFGSIEVMYVSACMLNFHKGAWYLVVLLALSLTVMLSWHYGTKKKLEFDLQNKVSAEWLTDISPGLGVTRVPGIGFIYTDIVTGIPAFFSHFITNLPAFHQVLIFVSFKSLPMPYVPASRRYLIGRVGPKDLKIYRCVVRYGYCDPIRDTDNFEEQIISSIGEFITMEENEFESLNSSEGRMVVVGKPPADGSALIPLNETNSDEESVSLVSNIETQLAPMVADAVESGLGSVMRKKVRFMLPAKSPKMRASVRDELQELIDARESGTAYFLGQVHLAVRDGSDVLKRLLIMTYAFCDKNCREPPVALNIPHAALVEVGMVCCI</sequence>
<feature type="transmembrane region" description="Helical" evidence="10">
    <location>
        <begin position="281"/>
        <end position="303"/>
    </location>
</feature>
<name>A0A251PG93_PRUPE</name>
<feature type="domain" description="K+ potassium transporter integral membrane" evidence="11">
    <location>
        <begin position="22"/>
        <end position="184"/>
    </location>
</feature>
<keyword evidence="5 10" id="KW-0812">Transmembrane</keyword>
<feature type="transmembrane region" description="Helical" evidence="10">
    <location>
        <begin position="485"/>
        <end position="506"/>
    </location>
</feature>
<gene>
    <name evidence="13" type="ORF">PRUPE_5G236500</name>
</gene>
<feature type="transmembrane region" description="Helical" evidence="10">
    <location>
        <begin position="453"/>
        <end position="473"/>
    </location>
</feature>
<feature type="domain" description="K+ potassium transporter integral membrane" evidence="11">
    <location>
        <begin position="251"/>
        <end position="578"/>
    </location>
</feature>
<comment type="similarity">
    <text evidence="2">Belongs to the HAK/KUP transporter (TC 2.A.72.3) family.</text>
</comment>
<dbReference type="InterPro" id="IPR053951">
    <property type="entry name" value="K_trans_N"/>
</dbReference>
<evidence type="ECO:0000259" key="11">
    <source>
        <dbReference type="Pfam" id="PF02705"/>
    </source>
</evidence>
<dbReference type="InterPro" id="IPR053952">
    <property type="entry name" value="K_trans_C"/>
</dbReference>
<dbReference type="OrthoDB" id="755086at2759"/>
<evidence type="ECO:0000259" key="12">
    <source>
        <dbReference type="Pfam" id="PF22776"/>
    </source>
</evidence>
<feature type="transmembrane region" description="Helical" evidence="10">
    <location>
        <begin position="360"/>
        <end position="381"/>
    </location>
</feature>
<dbReference type="GO" id="GO:0015079">
    <property type="term" value="F:potassium ion transmembrane transporter activity"/>
    <property type="evidence" value="ECO:0000318"/>
    <property type="project" value="GO_Central"/>
</dbReference>
<keyword evidence="3" id="KW-0813">Transport</keyword>
<keyword evidence="9 10" id="KW-0472">Membrane</keyword>
<evidence type="ECO:0000256" key="9">
    <source>
        <dbReference type="ARBA" id="ARBA00023136"/>
    </source>
</evidence>
<evidence type="ECO:0000256" key="4">
    <source>
        <dbReference type="ARBA" id="ARBA00022538"/>
    </source>
</evidence>
<dbReference type="EMBL" id="CM007655">
    <property type="protein sequence ID" value="ONI09405.1"/>
    <property type="molecule type" value="Genomic_DNA"/>
</dbReference>
<evidence type="ECO:0000256" key="5">
    <source>
        <dbReference type="ARBA" id="ARBA00022692"/>
    </source>
</evidence>
<dbReference type="PANTHER" id="PTHR30540">
    <property type="entry name" value="OSMOTIC STRESS POTASSIUM TRANSPORTER"/>
    <property type="match status" value="1"/>
</dbReference>
<feature type="transmembrane region" description="Helical" evidence="10">
    <location>
        <begin position="54"/>
        <end position="72"/>
    </location>
</feature>
<dbReference type="Pfam" id="PF02705">
    <property type="entry name" value="K_trans"/>
    <property type="match status" value="2"/>
</dbReference>
<proteinExistence type="inferred from homology"/>
<organism evidence="13 14">
    <name type="scientific">Prunus persica</name>
    <name type="common">Peach</name>
    <name type="synonym">Amygdalus persica</name>
    <dbReference type="NCBI Taxonomy" id="3760"/>
    <lineage>
        <taxon>Eukaryota</taxon>
        <taxon>Viridiplantae</taxon>
        <taxon>Streptophyta</taxon>
        <taxon>Embryophyta</taxon>
        <taxon>Tracheophyta</taxon>
        <taxon>Spermatophyta</taxon>
        <taxon>Magnoliopsida</taxon>
        <taxon>eudicotyledons</taxon>
        <taxon>Gunneridae</taxon>
        <taxon>Pentapetalae</taxon>
        <taxon>rosids</taxon>
        <taxon>fabids</taxon>
        <taxon>Rosales</taxon>
        <taxon>Rosaceae</taxon>
        <taxon>Amygdaloideae</taxon>
        <taxon>Amygdaleae</taxon>
        <taxon>Prunus</taxon>
    </lineage>
</organism>
<dbReference type="InterPro" id="IPR003855">
    <property type="entry name" value="K+_transporter"/>
</dbReference>
<keyword evidence="7 10" id="KW-1133">Transmembrane helix</keyword>
<evidence type="ECO:0000313" key="13">
    <source>
        <dbReference type="EMBL" id="ONI09405.1"/>
    </source>
</evidence>
<evidence type="ECO:0000256" key="8">
    <source>
        <dbReference type="ARBA" id="ARBA00023065"/>
    </source>
</evidence>
<dbReference type="PANTHER" id="PTHR30540:SF97">
    <property type="entry name" value="POTASSIUM TRANSPORTER"/>
    <property type="match status" value="1"/>
</dbReference>
<evidence type="ECO:0008006" key="15">
    <source>
        <dbReference type="Google" id="ProtNLM"/>
    </source>
</evidence>
<keyword evidence="6" id="KW-0630">Potassium</keyword>
<dbReference type="GO" id="GO:0016020">
    <property type="term" value="C:membrane"/>
    <property type="evidence" value="ECO:0000318"/>
    <property type="project" value="GO_Central"/>
</dbReference>
<reference evidence="13 14" key="1">
    <citation type="journal article" date="2013" name="Nat. Genet.">
        <title>The high-quality draft genome of peach (Prunus persica) identifies unique patterns of genetic diversity, domestication and genome evolution.</title>
        <authorList>
            <consortium name="International Peach Genome Initiative"/>
            <person name="Verde I."/>
            <person name="Abbott A.G."/>
            <person name="Scalabrin S."/>
            <person name="Jung S."/>
            <person name="Shu S."/>
            <person name="Marroni F."/>
            <person name="Zhebentyayeva T."/>
            <person name="Dettori M.T."/>
            <person name="Grimwood J."/>
            <person name="Cattonaro F."/>
            <person name="Zuccolo A."/>
            <person name="Rossini L."/>
            <person name="Jenkins J."/>
            <person name="Vendramin E."/>
            <person name="Meisel L.A."/>
            <person name="Decroocq V."/>
            <person name="Sosinski B."/>
            <person name="Prochnik S."/>
            <person name="Mitros T."/>
            <person name="Policriti A."/>
            <person name="Cipriani G."/>
            <person name="Dondini L."/>
            <person name="Ficklin S."/>
            <person name="Goodstein D.M."/>
            <person name="Xuan P."/>
            <person name="Del Fabbro C."/>
            <person name="Aramini V."/>
            <person name="Copetti D."/>
            <person name="Gonzalez S."/>
            <person name="Horner D.S."/>
            <person name="Falchi R."/>
            <person name="Lucas S."/>
            <person name="Mica E."/>
            <person name="Maldonado J."/>
            <person name="Lazzari B."/>
            <person name="Bielenberg D."/>
            <person name="Pirona R."/>
            <person name="Miculan M."/>
            <person name="Barakat A."/>
            <person name="Testolin R."/>
            <person name="Stella A."/>
            <person name="Tartarini S."/>
            <person name="Tonutti P."/>
            <person name="Arus P."/>
            <person name="Orellana A."/>
            <person name="Wells C."/>
            <person name="Main D."/>
            <person name="Vizzotto G."/>
            <person name="Silva H."/>
            <person name="Salamini F."/>
            <person name="Schmutz J."/>
            <person name="Morgante M."/>
            <person name="Rokhsar D.S."/>
        </authorList>
    </citation>
    <scope>NUCLEOTIDE SEQUENCE [LARGE SCALE GENOMIC DNA]</scope>
    <source>
        <strain evidence="14">cv. Nemared</strain>
    </source>
</reference>